<evidence type="ECO:0008006" key="5">
    <source>
        <dbReference type="Google" id="ProtNLM"/>
    </source>
</evidence>
<dbReference type="OrthoDB" id="9812528at2"/>
<evidence type="ECO:0000313" key="4">
    <source>
        <dbReference type="Proteomes" id="UP000183918"/>
    </source>
</evidence>
<keyword evidence="1" id="KW-0472">Membrane</keyword>
<keyword evidence="1" id="KW-1133">Transmembrane helix</keyword>
<feature type="transmembrane region" description="Helical" evidence="1">
    <location>
        <begin position="307"/>
        <end position="326"/>
    </location>
</feature>
<dbReference type="STRING" id="1122142.SAMN02910414_00519"/>
<keyword evidence="2" id="KW-0732">Signal</keyword>
<dbReference type="AlphaFoldDB" id="A0A1H3GCG6"/>
<organism evidence="3 4">
    <name type="scientific">Lachnobacterium bovis DSM 14045</name>
    <dbReference type="NCBI Taxonomy" id="1122142"/>
    <lineage>
        <taxon>Bacteria</taxon>
        <taxon>Bacillati</taxon>
        <taxon>Bacillota</taxon>
        <taxon>Clostridia</taxon>
        <taxon>Lachnospirales</taxon>
        <taxon>Lachnospiraceae</taxon>
        <taxon>Lachnobacterium</taxon>
    </lineage>
</organism>
<evidence type="ECO:0000313" key="3">
    <source>
        <dbReference type="EMBL" id="SDY00745.1"/>
    </source>
</evidence>
<name>A0A1H3GCG6_9FIRM</name>
<proteinExistence type="predicted"/>
<feature type="chain" id="PRO_5038623084" description="Iron Transport-associated domain-containing protein" evidence="2">
    <location>
        <begin position="22"/>
        <end position="333"/>
    </location>
</feature>
<keyword evidence="1" id="KW-0812">Transmembrane</keyword>
<evidence type="ECO:0000256" key="2">
    <source>
        <dbReference type="SAM" id="SignalP"/>
    </source>
</evidence>
<evidence type="ECO:0000256" key="1">
    <source>
        <dbReference type="SAM" id="Phobius"/>
    </source>
</evidence>
<gene>
    <name evidence="3" type="ORF">SAMN02910414_00519</name>
</gene>
<keyword evidence="4" id="KW-1185">Reference proteome</keyword>
<feature type="signal peptide" evidence="2">
    <location>
        <begin position="1"/>
        <end position="21"/>
    </location>
</feature>
<accession>A0A1H3GCG6</accession>
<dbReference type="RefSeq" id="WP_074715909.1">
    <property type="nucleotide sequence ID" value="NZ_FNPG01000006.1"/>
</dbReference>
<sequence length="333" mass="36593">MNKLKKFTISLIMGAMFLASAVPTYASANNQVATQSERIKQSDVEEKGMYSIKASDVVEGKYDVKVESSSSMFRVVKAKLSVKPEGMTAVITLGGKGYEKLYMGTGEEAVTKGEDAYSKYVEDAKGAYTYEVKVDALDQSLECTGFSKRKQKWYDHQILFRADSLPAGAIKASASKARHKSNVAPIDLKNGKYLMKVSLKGGSGRAKITSPAEVVVKNKKATAKIQWSSKHYDYMIVNGKKYTPVNKKGNSVFEIPVLVLDKEMIVIGDTTAMSKPHEIEYRMTFDKKSAKFANEKEQIGHNKATNIAVVAIIGACVAVLGGILVWKKKNEKK</sequence>
<dbReference type="Proteomes" id="UP000183918">
    <property type="component" value="Unassembled WGS sequence"/>
</dbReference>
<reference evidence="3 4" key="1">
    <citation type="submission" date="2016-10" db="EMBL/GenBank/DDBJ databases">
        <authorList>
            <person name="de Groot N.N."/>
        </authorList>
    </citation>
    <scope>NUCLEOTIDE SEQUENCE [LARGE SCALE GENOMIC DNA]</scope>
    <source>
        <strain evidence="3 4">DSM 14045</strain>
    </source>
</reference>
<protein>
    <recommendedName>
        <fullName evidence="5">Iron Transport-associated domain-containing protein</fullName>
    </recommendedName>
</protein>
<dbReference type="EMBL" id="FNPG01000006">
    <property type="protein sequence ID" value="SDY00745.1"/>
    <property type="molecule type" value="Genomic_DNA"/>
</dbReference>